<organism evidence="1 2">
    <name type="scientific">Aspergillus aculeatinus CBS 121060</name>
    <dbReference type="NCBI Taxonomy" id="1448322"/>
    <lineage>
        <taxon>Eukaryota</taxon>
        <taxon>Fungi</taxon>
        <taxon>Dikarya</taxon>
        <taxon>Ascomycota</taxon>
        <taxon>Pezizomycotina</taxon>
        <taxon>Eurotiomycetes</taxon>
        <taxon>Eurotiomycetidae</taxon>
        <taxon>Eurotiales</taxon>
        <taxon>Aspergillaceae</taxon>
        <taxon>Aspergillus</taxon>
        <taxon>Aspergillus subgen. Circumdati</taxon>
    </lineage>
</organism>
<dbReference type="EMBL" id="KZ825001">
    <property type="protein sequence ID" value="RAH65066.1"/>
    <property type="molecule type" value="Genomic_DNA"/>
</dbReference>
<reference evidence="1" key="1">
    <citation type="submission" date="2018-02" db="EMBL/GenBank/DDBJ databases">
        <title>The genomes of Aspergillus section Nigri reveals drivers in fungal speciation.</title>
        <authorList>
            <consortium name="DOE Joint Genome Institute"/>
            <person name="Vesth T.C."/>
            <person name="Nybo J."/>
            <person name="Theobald S."/>
            <person name="Brandl J."/>
            <person name="Frisvad J.C."/>
            <person name="Nielsen K.F."/>
            <person name="Lyhne E.K."/>
            <person name="Kogle M.E."/>
            <person name="Kuo A."/>
            <person name="Riley R."/>
            <person name="Clum A."/>
            <person name="Nolan M."/>
            <person name="Lipzen A."/>
            <person name="Salamov A."/>
            <person name="Henrissat B."/>
            <person name="Wiebenga A."/>
            <person name="De vries R.P."/>
            <person name="Grigoriev I.V."/>
            <person name="Mortensen U.H."/>
            <person name="Andersen M.R."/>
            <person name="Baker S.E."/>
        </authorList>
    </citation>
    <scope>NUCLEOTIDE SEQUENCE</scope>
    <source>
        <strain evidence="1">CBS 121060</strain>
    </source>
</reference>
<proteinExistence type="predicted"/>
<accession>A0ACD1GUW7</accession>
<evidence type="ECO:0000313" key="1">
    <source>
        <dbReference type="EMBL" id="RAH65066.1"/>
    </source>
</evidence>
<gene>
    <name evidence="1" type="ORF">BO66DRAFT_395810</name>
</gene>
<name>A0ACD1GUW7_9EURO</name>
<protein>
    <submittedName>
        <fullName evidence="1">Uncharacterized protein</fullName>
    </submittedName>
</protein>
<sequence>MQKQSRKSTPKAETRSVLLAPRRAHPPTNHRASSVEMSTNHEKPLLGLSQC</sequence>
<keyword evidence="2" id="KW-1185">Reference proteome</keyword>
<evidence type="ECO:0000313" key="2">
    <source>
        <dbReference type="Proteomes" id="UP000249661"/>
    </source>
</evidence>
<dbReference type="Proteomes" id="UP000249661">
    <property type="component" value="Unassembled WGS sequence"/>
</dbReference>